<evidence type="ECO:0000256" key="2">
    <source>
        <dbReference type="ARBA" id="ARBA00009523"/>
    </source>
</evidence>
<dbReference type="PANTHER" id="PTHR42770:SF16">
    <property type="entry name" value="AMINO ACID PERMEASE"/>
    <property type="match status" value="1"/>
</dbReference>
<dbReference type="PANTHER" id="PTHR42770">
    <property type="entry name" value="AMINO ACID TRANSPORTER-RELATED"/>
    <property type="match status" value="1"/>
</dbReference>
<feature type="transmembrane region" description="Helical" evidence="6">
    <location>
        <begin position="56"/>
        <end position="77"/>
    </location>
</feature>
<feature type="transmembrane region" description="Helical" evidence="6">
    <location>
        <begin position="164"/>
        <end position="186"/>
    </location>
</feature>
<accession>A0A850PRP1</accession>
<organism evidence="8 9">
    <name type="scientific">Mycolicibacterium hippocampi</name>
    <dbReference type="NCBI Taxonomy" id="659824"/>
    <lineage>
        <taxon>Bacteria</taxon>
        <taxon>Bacillati</taxon>
        <taxon>Actinomycetota</taxon>
        <taxon>Actinomycetes</taxon>
        <taxon>Mycobacteriales</taxon>
        <taxon>Mycobacteriaceae</taxon>
        <taxon>Mycolicibacterium</taxon>
    </lineage>
</organism>
<evidence type="ECO:0000256" key="3">
    <source>
        <dbReference type="ARBA" id="ARBA00022692"/>
    </source>
</evidence>
<dbReference type="InterPro" id="IPR004841">
    <property type="entry name" value="AA-permease/SLC12A_dom"/>
</dbReference>
<dbReference type="Gene3D" id="1.20.1740.10">
    <property type="entry name" value="Amino acid/polyamine transporter I"/>
    <property type="match status" value="1"/>
</dbReference>
<keyword evidence="3 6" id="KW-0812">Transmembrane</keyword>
<evidence type="ECO:0000259" key="7">
    <source>
        <dbReference type="Pfam" id="PF00324"/>
    </source>
</evidence>
<feature type="transmembrane region" description="Helical" evidence="6">
    <location>
        <begin position="198"/>
        <end position="218"/>
    </location>
</feature>
<dbReference type="Pfam" id="PF00324">
    <property type="entry name" value="AA_permease"/>
    <property type="match status" value="1"/>
</dbReference>
<feature type="transmembrane region" description="Helical" evidence="6">
    <location>
        <begin position="299"/>
        <end position="323"/>
    </location>
</feature>
<evidence type="ECO:0000313" key="9">
    <source>
        <dbReference type="Proteomes" id="UP000570517"/>
    </source>
</evidence>
<evidence type="ECO:0000256" key="4">
    <source>
        <dbReference type="ARBA" id="ARBA00022989"/>
    </source>
</evidence>
<feature type="domain" description="Amino acid permease/ SLC12A" evidence="7">
    <location>
        <begin position="44"/>
        <end position="400"/>
    </location>
</feature>
<gene>
    <name evidence="8" type="ORF">HLY00_2486</name>
</gene>
<evidence type="ECO:0000256" key="6">
    <source>
        <dbReference type="SAM" id="Phobius"/>
    </source>
</evidence>
<comment type="subcellular location">
    <subcellularLocation>
        <location evidence="1">Membrane</location>
        <topology evidence="1">Multi-pass membrane protein</topology>
    </subcellularLocation>
</comment>
<name>A0A850PRP1_9MYCO</name>
<dbReference type="EMBL" id="JABFYL010000026">
    <property type="protein sequence ID" value="NVN50760.1"/>
    <property type="molecule type" value="Genomic_DNA"/>
</dbReference>
<feature type="transmembrane region" description="Helical" evidence="6">
    <location>
        <begin position="372"/>
        <end position="399"/>
    </location>
</feature>
<dbReference type="PIRSF" id="PIRSF006060">
    <property type="entry name" value="AA_transporter"/>
    <property type="match status" value="1"/>
</dbReference>
<dbReference type="AlphaFoldDB" id="A0A850PRP1"/>
<feature type="transmembrane region" description="Helical" evidence="6">
    <location>
        <begin position="344"/>
        <end position="366"/>
    </location>
</feature>
<evidence type="ECO:0000313" key="8">
    <source>
        <dbReference type="EMBL" id="NVN50760.1"/>
    </source>
</evidence>
<evidence type="ECO:0000256" key="1">
    <source>
        <dbReference type="ARBA" id="ARBA00004141"/>
    </source>
</evidence>
<reference evidence="8 9" key="1">
    <citation type="submission" date="2020-05" db="EMBL/GenBank/DDBJ databases">
        <title>Draft genome sequence of Mycobacterium hippocampi DL, isolated from European seabass, Dicentrarchus labrax, reared in fish farms.</title>
        <authorList>
            <person name="Stathopoulou P."/>
            <person name="Asimakis E."/>
            <person name="Tzokas K."/>
            <person name="Batargias C."/>
            <person name="Tsiamis G."/>
        </authorList>
    </citation>
    <scope>NUCLEOTIDE SEQUENCE [LARGE SCALE GENOMIC DNA]</scope>
    <source>
        <strain evidence="8 9">DL</strain>
    </source>
</reference>
<feature type="transmembrane region" description="Helical" evidence="6">
    <location>
        <begin position="411"/>
        <end position="432"/>
    </location>
</feature>
<feature type="transmembrane region" description="Helical" evidence="6">
    <location>
        <begin position="239"/>
        <end position="261"/>
    </location>
</feature>
<evidence type="ECO:0000256" key="5">
    <source>
        <dbReference type="ARBA" id="ARBA00023136"/>
    </source>
</evidence>
<feature type="transmembrane region" description="Helical" evidence="6">
    <location>
        <begin position="444"/>
        <end position="464"/>
    </location>
</feature>
<dbReference type="GO" id="GO:0055085">
    <property type="term" value="P:transmembrane transport"/>
    <property type="evidence" value="ECO:0007669"/>
    <property type="project" value="InterPro"/>
</dbReference>
<dbReference type="InterPro" id="IPR050367">
    <property type="entry name" value="APC_superfamily"/>
</dbReference>
<feature type="transmembrane region" description="Helical" evidence="6">
    <location>
        <begin position="17"/>
        <end position="36"/>
    </location>
</feature>
<feature type="transmembrane region" description="Helical" evidence="6">
    <location>
        <begin position="134"/>
        <end position="152"/>
    </location>
</feature>
<protein>
    <submittedName>
        <fullName evidence="8">Putative amino acid permease, GabP family</fullName>
    </submittedName>
</protein>
<comment type="caution">
    <text evidence="8">The sequence shown here is derived from an EMBL/GenBank/DDBJ whole genome shotgun (WGS) entry which is preliminary data.</text>
</comment>
<keyword evidence="4 6" id="KW-1133">Transmembrane helix</keyword>
<feature type="transmembrane region" description="Helical" evidence="6">
    <location>
        <begin position="98"/>
        <end position="122"/>
    </location>
</feature>
<proteinExistence type="inferred from homology"/>
<dbReference type="Proteomes" id="UP000570517">
    <property type="component" value="Unassembled WGS sequence"/>
</dbReference>
<dbReference type="GO" id="GO:0016020">
    <property type="term" value="C:membrane"/>
    <property type="evidence" value="ECO:0007669"/>
    <property type="project" value="UniProtKB-SubCell"/>
</dbReference>
<keyword evidence="9" id="KW-1185">Reference proteome</keyword>
<sequence length="471" mass="48597">MSNNTIPDTEGRLHGRLGVVSIVFMVVAAAAPLTVIGGNMPLAMGIGNGAGAPVGFVIAALVLLVFSVGFVTMTPHVPEAGAFFSYVTVGLGERMGKGIAVVALIAYTAIQAGIYGYIGWAIGDTVAFYNGPVIPWPVYSFAILAIVALLGYRHIDLSAKVLGVALALEIGIVVLLDLVIVANPGPAGLTLTSFTPEVFAHPGLGIAVLFALTGFIGFEATAVFRDEARDPERTIPRATYAAVLIIGGFYAVTAWAFVVAIGPDQVAAVAQQTLDGEGNMLLDTTDDALGRIGRDVVNVLLLTSLFACVLSFHNVIARYQFVLAGKGLLPQRLAGVHGSHQSPAFSSLVQTVTAAVIVGIFAVLGIDPLVGVFGSMAGVATVGMVLLMLTTSVAVLVYFVRNPDAAGGRVWQTRIAPALAVLGLLGSLWLVLSNFTLVTGGSVGLSAVLAAIPFVGLIVGALAWRPGRSLR</sequence>
<comment type="similarity">
    <text evidence="2">Belongs to the amino acid-polyamine-organocation (APC) superfamily.</text>
</comment>
<dbReference type="RefSeq" id="WP_178359103.1">
    <property type="nucleotide sequence ID" value="NZ_JABFYL010000026.1"/>
</dbReference>
<keyword evidence="5 6" id="KW-0472">Membrane</keyword>